<reference evidence="2" key="1">
    <citation type="submission" date="2019-04" db="EMBL/GenBank/DDBJ databases">
        <title>Friends and foes A comparative genomics studyof 23 Aspergillus species from section Flavi.</title>
        <authorList>
            <consortium name="DOE Joint Genome Institute"/>
            <person name="Kjaerbolling I."/>
            <person name="Vesth T."/>
            <person name="Frisvad J.C."/>
            <person name="Nybo J.L."/>
            <person name="Theobald S."/>
            <person name="Kildgaard S."/>
            <person name="Isbrandt T."/>
            <person name="Kuo A."/>
            <person name="Sato A."/>
            <person name="Lyhne E.K."/>
            <person name="Kogle M.E."/>
            <person name="Wiebenga A."/>
            <person name="Kun R.S."/>
            <person name="Lubbers R.J."/>
            <person name="Makela M.R."/>
            <person name="Barry K."/>
            <person name="Chovatia M."/>
            <person name="Clum A."/>
            <person name="Daum C."/>
            <person name="Haridas S."/>
            <person name="He G."/>
            <person name="LaButti K."/>
            <person name="Lipzen A."/>
            <person name="Mondo S."/>
            <person name="Riley R."/>
            <person name="Salamov A."/>
            <person name="Simmons B.A."/>
            <person name="Magnuson J.K."/>
            <person name="Henrissat B."/>
            <person name="Mortensen U.H."/>
            <person name="Larsen T.O."/>
            <person name="Devries R.P."/>
            <person name="Grigoriev I.V."/>
            <person name="Machida M."/>
            <person name="Baker S.E."/>
            <person name="Andersen M.R."/>
        </authorList>
    </citation>
    <scope>NUCLEOTIDE SEQUENCE [LARGE SCALE GENOMIC DNA]</scope>
    <source>
        <strain evidence="2">IBT 14317</strain>
    </source>
</reference>
<feature type="chain" id="PRO_5024854731" description="Secreted protein" evidence="1">
    <location>
        <begin position="21"/>
        <end position="83"/>
    </location>
</feature>
<dbReference type="EMBL" id="ML735267">
    <property type="protein sequence ID" value="KAE8389357.1"/>
    <property type="molecule type" value="Genomic_DNA"/>
</dbReference>
<evidence type="ECO:0000313" key="2">
    <source>
        <dbReference type="EMBL" id="KAE8389357.1"/>
    </source>
</evidence>
<evidence type="ECO:0000256" key="1">
    <source>
        <dbReference type="SAM" id="SignalP"/>
    </source>
</evidence>
<sequence length="83" mass="9293">MHPNLFSVLSLSFLFPLSLDLHIVVTMVGSSGVLEASDLHPGSLVPYLRFLTFPPSIHARIPLPVVAHHRRHYGHLILSSYNR</sequence>
<feature type="signal peptide" evidence="1">
    <location>
        <begin position="1"/>
        <end position="20"/>
    </location>
</feature>
<evidence type="ECO:0008006" key="3">
    <source>
        <dbReference type="Google" id="ProtNLM"/>
    </source>
</evidence>
<dbReference type="Proteomes" id="UP000326877">
    <property type="component" value="Unassembled WGS sequence"/>
</dbReference>
<proteinExistence type="predicted"/>
<keyword evidence="1" id="KW-0732">Signal</keyword>
<accession>A0A5N7C6K5</accession>
<name>A0A5N7C6K5_PETAA</name>
<gene>
    <name evidence="2" type="ORF">BDV23DRAFT_157405</name>
</gene>
<dbReference type="AlphaFoldDB" id="A0A5N7C6K5"/>
<protein>
    <recommendedName>
        <fullName evidence="3">Secreted protein</fullName>
    </recommendedName>
</protein>
<organism evidence="2">
    <name type="scientific">Petromyces alliaceus</name>
    <name type="common">Aspergillus alliaceus</name>
    <dbReference type="NCBI Taxonomy" id="209559"/>
    <lineage>
        <taxon>Eukaryota</taxon>
        <taxon>Fungi</taxon>
        <taxon>Dikarya</taxon>
        <taxon>Ascomycota</taxon>
        <taxon>Pezizomycotina</taxon>
        <taxon>Eurotiomycetes</taxon>
        <taxon>Eurotiomycetidae</taxon>
        <taxon>Eurotiales</taxon>
        <taxon>Aspergillaceae</taxon>
        <taxon>Aspergillus</taxon>
        <taxon>Aspergillus subgen. Circumdati</taxon>
    </lineage>
</organism>